<keyword evidence="2" id="KW-1185">Reference proteome</keyword>
<reference evidence="1 2" key="1">
    <citation type="journal article" date="2013" name="Curr. Biol.">
        <title>The Genome of the Foraminiferan Reticulomyxa filosa.</title>
        <authorList>
            <person name="Glockner G."/>
            <person name="Hulsmann N."/>
            <person name="Schleicher M."/>
            <person name="Noegel A.A."/>
            <person name="Eichinger L."/>
            <person name="Gallinger C."/>
            <person name="Pawlowski J."/>
            <person name="Sierra R."/>
            <person name="Euteneuer U."/>
            <person name="Pillet L."/>
            <person name="Moustafa A."/>
            <person name="Platzer M."/>
            <person name="Groth M."/>
            <person name="Szafranski K."/>
            <person name="Schliwa M."/>
        </authorList>
    </citation>
    <scope>NUCLEOTIDE SEQUENCE [LARGE SCALE GENOMIC DNA]</scope>
</reference>
<organism evidence="1 2">
    <name type="scientific">Reticulomyxa filosa</name>
    <dbReference type="NCBI Taxonomy" id="46433"/>
    <lineage>
        <taxon>Eukaryota</taxon>
        <taxon>Sar</taxon>
        <taxon>Rhizaria</taxon>
        <taxon>Retaria</taxon>
        <taxon>Foraminifera</taxon>
        <taxon>Monothalamids</taxon>
        <taxon>Reticulomyxidae</taxon>
        <taxon>Reticulomyxa</taxon>
    </lineage>
</organism>
<sequence length="173" mass="20277">MPIKKDKFGISYHCFVPLTMNKEKMINHFILFCYNTGLLIKYDEESQSFDYNKLPICPALKDFNYYSFNECKFTLPMEIYASFAILSGGYMNIHIIGGFNAKSEEHDMNVSVNDELKNYGWTKDRRVLVEVSSNQMELFTLAHLTSNDIYYHKSKQMYDLLAQMEKPFDCMDA</sequence>
<accession>X6LPS2</accession>
<dbReference type="SUPFAM" id="SSF48225">
    <property type="entry name" value="Seven-hairpin glycosidases"/>
    <property type="match status" value="1"/>
</dbReference>
<dbReference type="InterPro" id="IPR001382">
    <property type="entry name" value="Glyco_hydro_47"/>
</dbReference>
<evidence type="ECO:0000313" key="1">
    <source>
        <dbReference type="EMBL" id="ETO03634.1"/>
    </source>
</evidence>
<proteinExistence type="predicted"/>
<dbReference type="AlphaFoldDB" id="X6LPS2"/>
<gene>
    <name evidence="1" type="ORF">RFI_33768</name>
</gene>
<dbReference type="GO" id="GO:0004571">
    <property type="term" value="F:mannosyl-oligosaccharide 1,2-alpha-mannosidase activity"/>
    <property type="evidence" value="ECO:0007669"/>
    <property type="project" value="InterPro"/>
</dbReference>
<dbReference type="GO" id="GO:0016020">
    <property type="term" value="C:membrane"/>
    <property type="evidence" value="ECO:0007669"/>
    <property type="project" value="InterPro"/>
</dbReference>
<dbReference type="Pfam" id="PF01532">
    <property type="entry name" value="Glyco_hydro_47"/>
    <property type="match status" value="1"/>
</dbReference>
<evidence type="ECO:0000313" key="2">
    <source>
        <dbReference type="Proteomes" id="UP000023152"/>
    </source>
</evidence>
<protein>
    <submittedName>
        <fullName evidence="1">Uncharacterized protein</fullName>
    </submittedName>
</protein>
<dbReference type="GO" id="GO:0005509">
    <property type="term" value="F:calcium ion binding"/>
    <property type="evidence" value="ECO:0007669"/>
    <property type="project" value="InterPro"/>
</dbReference>
<dbReference type="InterPro" id="IPR036026">
    <property type="entry name" value="Seven-hairpin_glycosidases"/>
</dbReference>
<dbReference type="EMBL" id="ASPP01032802">
    <property type="protein sequence ID" value="ETO03634.1"/>
    <property type="molecule type" value="Genomic_DNA"/>
</dbReference>
<comment type="caution">
    <text evidence="1">The sequence shown here is derived from an EMBL/GenBank/DDBJ whole genome shotgun (WGS) entry which is preliminary data.</text>
</comment>
<dbReference type="OrthoDB" id="432528at2759"/>
<dbReference type="Proteomes" id="UP000023152">
    <property type="component" value="Unassembled WGS sequence"/>
</dbReference>
<name>X6LPS2_RETFI</name>